<gene>
    <name evidence="2" type="ORF">NCTC11820_00724</name>
</gene>
<dbReference type="GeneID" id="55565967"/>
<evidence type="ECO:0000313" key="3">
    <source>
        <dbReference type="Proteomes" id="UP000250245"/>
    </source>
</evidence>
<protein>
    <recommendedName>
        <fullName evidence="4">PknH-like extracellular domain-containing protein</fullName>
    </recommendedName>
</protein>
<name>A0A2X3ARY4_9ACTO</name>
<feature type="chain" id="PRO_5015925983" description="PknH-like extracellular domain-containing protein" evidence="1">
    <location>
        <begin position="24"/>
        <end position="256"/>
    </location>
</feature>
<feature type="signal peptide" evidence="1">
    <location>
        <begin position="1"/>
        <end position="23"/>
    </location>
</feature>
<dbReference type="AlphaFoldDB" id="A0A2X3ARY4"/>
<keyword evidence="1" id="KW-0732">Signal</keyword>
<dbReference type="PROSITE" id="PS51257">
    <property type="entry name" value="PROKAR_LIPOPROTEIN"/>
    <property type="match status" value="1"/>
</dbReference>
<accession>A0A2X3ARY4</accession>
<dbReference type="RefSeq" id="WP_004006629.1">
    <property type="nucleotide sequence ID" value="NZ_CAMYEK010000004.1"/>
</dbReference>
<dbReference type="Proteomes" id="UP000250245">
    <property type="component" value="Unassembled WGS sequence"/>
</dbReference>
<proteinExistence type="predicted"/>
<dbReference type="EMBL" id="UASJ01000001">
    <property type="protein sequence ID" value="SQB64380.1"/>
    <property type="molecule type" value="Genomic_DNA"/>
</dbReference>
<evidence type="ECO:0008006" key="4">
    <source>
        <dbReference type="Google" id="ProtNLM"/>
    </source>
</evidence>
<reference evidence="2 3" key="1">
    <citation type="submission" date="2018-06" db="EMBL/GenBank/DDBJ databases">
        <authorList>
            <consortium name="Pathogen Informatics"/>
            <person name="Doyle S."/>
        </authorList>
    </citation>
    <scope>NUCLEOTIDE SEQUENCE [LARGE SCALE GENOMIC DNA]</scope>
    <source>
        <strain evidence="2 3">NCTC11820</strain>
    </source>
</reference>
<sequence length="256" mass="27835">MRYQKTVASILGAALLAATLSGCTTGTKQTLDHPDSAYVKQKDDLPTMVKQFSGPNLAIILSGLKLKGESLKVYDEETTASMRSADHQALDLLRQTTFKPEKCQQKVLDSYADQESIPAAFSQANLNNHATVVRTQLRAYDSVAQAQKAIKVQRDLAQACPTYAVTAPGDKSLRFTTAAADYPLDGAQDGLMMTSRTDPGEGQLATTEVGVFQRVGNLEIRVYFDGKNPVKDANEVRAELQRFVTYLGQALIAKAK</sequence>
<evidence type="ECO:0000256" key="1">
    <source>
        <dbReference type="SAM" id="SignalP"/>
    </source>
</evidence>
<organism evidence="2 3">
    <name type="scientific">Mobiluncus curtisii</name>
    <dbReference type="NCBI Taxonomy" id="2051"/>
    <lineage>
        <taxon>Bacteria</taxon>
        <taxon>Bacillati</taxon>
        <taxon>Actinomycetota</taxon>
        <taxon>Actinomycetes</taxon>
        <taxon>Actinomycetales</taxon>
        <taxon>Actinomycetaceae</taxon>
        <taxon>Mobiluncus</taxon>
    </lineage>
</organism>
<evidence type="ECO:0000313" key="2">
    <source>
        <dbReference type="EMBL" id="SQB64380.1"/>
    </source>
</evidence>